<dbReference type="Pfam" id="PF01980">
    <property type="entry name" value="TrmO_N"/>
    <property type="match status" value="1"/>
</dbReference>
<evidence type="ECO:0000259" key="3">
    <source>
        <dbReference type="PROSITE" id="PS51668"/>
    </source>
</evidence>
<feature type="domain" description="TsaA-like" evidence="3">
    <location>
        <begin position="6"/>
        <end position="130"/>
    </location>
</feature>
<dbReference type="STRING" id="36847.CLNEO_10550"/>
<dbReference type="PROSITE" id="PS51668">
    <property type="entry name" value="TSAA_2"/>
    <property type="match status" value="1"/>
</dbReference>
<evidence type="ECO:0000313" key="4">
    <source>
        <dbReference type="EMBL" id="KXL53829.1"/>
    </source>
</evidence>
<evidence type="ECO:0000256" key="2">
    <source>
        <dbReference type="ARBA" id="ARBA00033753"/>
    </source>
</evidence>
<dbReference type="CDD" id="cd09281">
    <property type="entry name" value="UPF0066"/>
    <property type="match status" value="1"/>
</dbReference>
<comment type="similarity">
    <text evidence="2">Belongs to the tRNA methyltransferase O family.</text>
</comment>
<gene>
    <name evidence="4" type="ORF">CLNEO_10550</name>
</gene>
<comment type="caution">
    <text evidence="4">The sequence shown here is derived from an EMBL/GenBank/DDBJ whole genome shotgun (WGS) entry which is preliminary data.</text>
</comment>
<dbReference type="EMBL" id="LRVM01000002">
    <property type="protein sequence ID" value="KXL53829.1"/>
    <property type="molecule type" value="Genomic_DNA"/>
</dbReference>
<dbReference type="OrthoDB" id="9804309at2"/>
<reference evidence="4 5" key="1">
    <citation type="submission" date="2016-01" db="EMBL/GenBank/DDBJ databases">
        <title>Genome sequence of Clostridium neopropionicum X4, DSM-3847.</title>
        <authorList>
            <person name="Poehlein A."/>
            <person name="Beck M.H."/>
            <person name="Bengelsdorf F.R."/>
            <person name="Daniel R."/>
            <person name="Duerre P."/>
        </authorList>
    </citation>
    <scope>NUCLEOTIDE SEQUENCE [LARGE SCALE GENOMIC DNA]</scope>
    <source>
        <strain evidence="4 5">DSM-3847</strain>
    </source>
</reference>
<dbReference type="InterPro" id="IPR040372">
    <property type="entry name" value="YaeB-like"/>
</dbReference>
<evidence type="ECO:0000256" key="1">
    <source>
        <dbReference type="ARBA" id="ARBA00022691"/>
    </source>
</evidence>
<dbReference type="RefSeq" id="WP_066085595.1">
    <property type="nucleotide sequence ID" value="NZ_LRVM01000002.1"/>
</dbReference>
<dbReference type="Proteomes" id="UP000070539">
    <property type="component" value="Unassembled WGS sequence"/>
</dbReference>
<organism evidence="4 5">
    <name type="scientific">Anaerotignum neopropionicum</name>
    <dbReference type="NCBI Taxonomy" id="36847"/>
    <lineage>
        <taxon>Bacteria</taxon>
        <taxon>Bacillati</taxon>
        <taxon>Bacillota</taxon>
        <taxon>Clostridia</taxon>
        <taxon>Lachnospirales</taxon>
        <taxon>Anaerotignaceae</taxon>
        <taxon>Anaerotignum</taxon>
    </lineage>
</organism>
<keyword evidence="1" id="KW-0949">S-adenosyl-L-methionine</keyword>
<dbReference type="InterPro" id="IPR036413">
    <property type="entry name" value="YaeB-like_sf"/>
</dbReference>
<dbReference type="InterPro" id="IPR036414">
    <property type="entry name" value="YaeB_N_sf"/>
</dbReference>
<dbReference type="PATRIC" id="fig|36847.3.peg.1229"/>
<name>A0A136WHK3_9FIRM</name>
<dbReference type="PANTHER" id="PTHR12818">
    <property type="entry name" value="TRNA (ADENINE(37)-N6)-METHYLTRANSFERASE"/>
    <property type="match status" value="1"/>
</dbReference>
<dbReference type="SUPFAM" id="SSF118196">
    <property type="entry name" value="YaeB-like"/>
    <property type="match status" value="1"/>
</dbReference>
<keyword evidence="5" id="KW-1185">Reference proteome</keyword>
<proteinExistence type="inferred from homology"/>
<accession>A0A136WHK3</accession>
<dbReference type="AlphaFoldDB" id="A0A136WHK3"/>
<dbReference type="Gene3D" id="2.40.30.70">
    <property type="entry name" value="YaeB-like"/>
    <property type="match status" value="1"/>
</dbReference>
<dbReference type="InterPro" id="IPR023370">
    <property type="entry name" value="TrmO-like_N"/>
</dbReference>
<sequence length="158" mass="18079">MKQLYMNAIGKIAVRDDEKVIELKEEYISALTGLDGFGYIQVIWWFDGCDNAESRHKLIEKSPYKKGPEILGTFATRSPERPNPIALTTAYVKHIDFENGVIRLAYIDADEGSPILDIKPYTPSLDRVENIIVPNWCANWPKCNEESGEFDWSSEFNF</sequence>
<evidence type="ECO:0000313" key="5">
    <source>
        <dbReference type="Proteomes" id="UP000070539"/>
    </source>
</evidence>
<protein>
    <submittedName>
        <fullName evidence="4">S-adenosyl-L-methionine-binding protein</fullName>
    </submittedName>
</protein>
<dbReference type="PANTHER" id="PTHR12818:SF0">
    <property type="entry name" value="TRNA (ADENINE(37)-N6)-METHYLTRANSFERASE"/>
    <property type="match status" value="1"/>
</dbReference>